<evidence type="ECO:0000313" key="2">
    <source>
        <dbReference type="EMBL" id="KAH7161421.1"/>
    </source>
</evidence>
<name>A0A9P9FG56_9HYPO</name>
<sequence length="92" mass="9625">MYAAASSLLWAAVGAAPQRAAKAHNSPHRATGAHLSVVWAARYRPAEALDIQWLRPLISADLQKSQALDPAAVSASRGRGGGEAVPVRGYLP</sequence>
<reference evidence="2" key="1">
    <citation type="journal article" date="2021" name="Nat. Commun.">
        <title>Genetic determinants of endophytism in the Arabidopsis root mycobiome.</title>
        <authorList>
            <person name="Mesny F."/>
            <person name="Miyauchi S."/>
            <person name="Thiergart T."/>
            <person name="Pickel B."/>
            <person name="Atanasova L."/>
            <person name="Karlsson M."/>
            <person name="Huettel B."/>
            <person name="Barry K.W."/>
            <person name="Haridas S."/>
            <person name="Chen C."/>
            <person name="Bauer D."/>
            <person name="Andreopoulos W."/>
            <person name="Pangilinan J."/>
            <person name="LaButti K."/>
            <person name="Riley R."/>
            <person name="Lipzen A."/>
            <person name="Clum A."/>
            <person name="Drula E."/>
            <person name="Henrissat B."/>
            <person name="Kohler A."/>
            <person name="Grigoriev I.V."/>
            <person name="Martin F.M."/>
            <person name="Hacquard S."/>
        </authorList>
    </citation>
    <scope>NUCLEOTIDE SEQUENCE</scope>
    <source>
        <strain evidence="2">MPI-CAGE-AT-0147</strain>
    </source>
</reference>
<proteinExistence type="predicted"/>
<feature type="region of interest" description="Disordered" evidence="1">
    <location>
        <begin position="73"/>
        <end position="92"/>
    </location>
</feature>
<dbReference type="AlphaFoldDB" id="A0A9P9FG56"/>
<keyword evidence="3" id="KW-1185">Reference proteome</keyword>
<comment type="caution">
    <text evidence="2">The sequence shown here is derived from an EMBL/GenBank/DDBJ whole genome shotgun (WGS) entry which is preliminary data.</text>
</comment>
<evidence type="ECO:0000256" key="1">
    <source>
        <dbReference type="SAM" id="MobiDB-lite"/>
    </source>
</evidence>
<organism evidence="2 3">
    <name type="scientific">Dactylonectria macrodidyma</name>
    <dbReference type="NCBI Taxonomy" id="307937"/>
    <lineage>
        <taxon>Eukaryota</taxon>
        <taxon>Fungi</taxon>
        <taxon>Dikarya</taxon>
        <taxon>Ascomycota</taxon>
        <taxon>Pezizomycotina</taxon>
        <taxon>Sordariomycetes</taxon>
        <taxon>Hypocreomycetidae</taxon>
        <taxon>Hypocreales</taxon>
        <taxon>Nectriaceae</taxon>
        <taxon>Dactylonectria</taxon>
    </lineage>
</organism>
<accession>A0A9P9FG56</accession>
<protein>
    <submittedName>
        <fullName evidence="2">Uncharacterized protein</fullName>
    </submittedName>
</protein>
<evidence type="ECO:0000313" key="3">
    <source>
        <dbReference type="Proteomes" id="UP000738349"/>
    </source>
</evidence>
<gene>
    <name evidence="2" type="ORF">EDB81DRAFT_345190</name>
</gene>
<dbReference type="Proteomes" id="UP000738349">
    <property type="component" value="Unassembled WGS sequence"/>
</dbReference>
<dbReference type="EMBL" id="JAGMUV010000004">
    <property type="protein sequence ID" value="KAH7161421.1"/>
    <property type="molecule type" value="Genomic_DNA"/>
</dbReference>